<proteinExistence type="predicted"/>
<sequence>MSINASMRTVATPQLAQLNETSQASTSRPLESLSDQALATKVLELAPALDPWGNEFFTLHTAHRMAKGTQENGEEATPEQIETMKEFLARPDLYKYLDLQPPGGIEDGQINLDAVAVEAGEISQVSDRKLMQLAKDFHTTYDTTGNGYVNYNELRKAEDSDIPELAKKVARELLARPELLKQLDIGVGFLGFAGKDDERYDVTNLDYMIKNSSKRVNYPFRSNTV</sequence>
<dbReference type="RefSeq" id="WP_177062296.1">
    <property type="nucleotide sequence ID" value="NZ_JACARY010000092.1"/>
</dbReference>
<gene>
    <name evidence="1" type="ORF">HX871_31195</name>
</gene>
<dbReference type="EMBL" id="JACARY010000092">
    <property type="protein sequence ID" value="NWD98888.1"/>
    <property type="molecule type" value="Genomic_DNA"/>
</dbReference>
<keyword evidence="2" id="KW-1185">Reference proteome</keyword>
<dbReference type="Proteomes" id="UP000572863">
    <property type="component" value="Unassembled WGS sequence"/>
</dbReference>
<name>A0ABX2R4I9_9PSED</name>
<evidence type="ECO:0000313" key="2">
    <source>
        <dbReference type="Proteomes" id="UP000572863"/>
    </source>
</evidence>
<accession>A0ABX2R4I9</accession>
<protein>
    <recommendedName>
        <fullName evidence="3">EF-hand domain-containing protein</fullName>
    </recommendedName>
</protein>
<evidence type="ECO:0000313" key="1">
    <source>
        <dbReference type="EMBL" id="NWD98888.1"/>
    </source>
</evidence>
<reference evidence="1 2" key="1">
    <citation type="submission" date="2020-04" db="EMBL/GenBank/DDBJ databases">
        <title>Molecular characterization of pseudomonads from Agaricus bisporus reveal novel blotch 2 pathogens in Western Europe.</title>
        <authorList>
            <person name="Taparia T."/>
            <person name="Krijger M."/>
            <person name="Haynes E."/>
            <person name="Elpinstone J.G."/>
            <person name="Noble R."/>
            <person name="Van Der Wolf J."/>
        </authorList>
    </citation>
    <scope>NUCLEOTIDE SEQUENCE [LARGE SCALE GENOMIC DNA]</scope>
    <source>
        <strain evidence="1 2">P7774</strain>
    </source>
</reference>
<organism evidence="1 2">
    <name type="scientific">Pseudomonas reactans</name>
    <dbReference type="NCBI Taxonomy" id="117680"/>
    <lineage>
        <taxon>Bacteria</taxon>
        <taxon>Pseudomonadati</taxon>
        <taxon>Pseudomonadota</taxon>
        <taxon>Gammaproteobacteria</taxon>
        <taxon>Pseudomonadales</taxon>
        <taxon>Pseudomonadaceae</taxon>
        <taxon>Pseudomonas</taxon>
    </lineage>
</organism>
<comment type="caution">
    <text evidence="1">The sequence shown here is derived from an EMBL/GenBank/DDBJ whole genome shotgun (WGS) entry which is preliminary data.</text>
</comment>
<dbReference type="Gene3D" id="1.10.238.10">
    <property type="entry name" value="EF-hand"/>
    <property type="match status" value="1"/>
</dbReference>
<evidence type="ECO:0008006" key="3">
    <source>
        <dbReference type="Google" id="ProtNLM"/>
    </source>
</evidence>